<evidence type="ECO:0000313" key="12">
    <source>
        <dbReference type="Proteomes" id="UP000663671"/>
    </source>
</evidence>
<feature type="region of interest" description="Disordered" evidence="7">
    <location>
        <begin position="227"/>
        <end position="321"/>
    </location>
</feature>
<evidence type="ECO:0000256" key="2">
    <source>
        <dbReference type="ARBA" id="ARBA00022741"/>
    </source>
</evidence>
<dbReference type="InterPro" id="IPR013083">
    <property type="entry name" value="Znf_RING/FYVE/PHD"/>
</dbReference>
<evidence type="ECO:0000256" key="7">
    <source>
        <dbReference type="SAM" id="MobiDB-lite"/>
    </source>
</evidence>
<dbReference type="GO" id="GO:0008270">
    <property type="term" value="F:zinc ion binding"/>
    <property type="evidence" value="ECO:0007669"/>
    <property type="project" value="UniProtKB-KW"/>
</dbReference>
<dbReference type="GO" id="GO:0000724">
    <property type="term" value="P:double-strand break repair via homologous recombination"/>
    <property type="evidence" value="ECO:0007669"/>
    <property type="project" value="TreeGrafter"/>
</dbReference>
<evidence type="ECO:0000256" key="6">
    <source>
        <dbReference type="PROSITE-ProRule" id="PRU00175"/>
    </source>
</evidence>
<dbReference type="Pfam" id="PF00176">
    <property type="entry name" value="SNF2-rel_dom"/>
    <property type="match status" value="1"/>
</dbReference>
<feature type="compositionally biased region" description="Low complexity" evidence="7">
    <location>
        <begin position="11"/>
        <end position="21"/>
    </location>
</feature>
<dbReference type="InterPro" id="IPR050628">
    <property type="entry name" value="SNF2_RAD54_helicase_TF"/>
</dbReference>
<evidence type="ECO:0000256" key="1">
    <source>
        <dbReference type="ARBA" id="ARBA00007025"/>
    </source>
</evidence>
<proteinExistence type="inferred from homology"/>
<name>A0A8A1M9N8_AJECA</name>
<reference evidence="11" key="1">
    <citation type="submission" date="2021-01" db="EMBL/GenBank/DDBJ databases">
        <title>Chromosome-level genome assembly of a human fungal pathogen reveals clustering of transcriptionally co-regulated genes.</title>
        <authorList>
            <person name="Voorhies M."/>
            <person name="Cohen S."/>
            <person name="Shea T.P."/>
            <person name="Petrus S."/>
            <person name="Munoz J.F."/>
            <person name="Poplawski S."/>
            <person name="Goldman W.E."/>
            <person name="Michael T."/>
            <person name="Cuomo C.A."/>
            <person name="Sil A."/>
            <person name="Beyhan S."/>
        </authorList>
    </citation>
    <scope>NUCLEOTIDE SEQUENCE</scope>
    <source>
        <strain evidence="11">WU24</strain>
    </source>
</reference>
<dbReference type="SMART" id="SM00490">
    <property type="entry name" value="HELICc"/>
    <property type="match status" value="1"/>
</dbReference>
<keyword evidence="6" id="KW-0479">Metal-binding</keyword>
<dbReference type="PANTHER" id="PTHR45626:SF16">
    <property type="entry name" value="ATP-DEPENDENT HELICASE ULS1"/>
    <property type="match status" value="1"/>
</dbReference>
<evidence type="ECO:0000256" key="3">
    <source>
        <dbReference type="ARBA" id="ARBA00022801"/>
    </source>
</evidence>
<dbReference type="InterPro" id="IPR000330">
    <property type="entry name" value="SNF2_N"/>
</dbReference>
<feature type="non-terminal residue" evidence="11">
    <location>
        <position position="1"/>
    </location>
</feature>
<feature type="domain" description="Helicase ATP-binding" evidence="9">
    <location>
        <begin position="620"/>
        <end position="811"/>
    </location>
</feature>
<dbReference type="GO" id="GO:0005634">
    <property type="term" value="C:nucleus"/>
    <property type="evidence" value="ECO:0007669"/>
    <property type="project" value="TreeGrafter"/>
</dbReference>
<dbReference type="SMART" id="SM00487">
    <property type="entry name" value="DEXDc"/>
    <property type="match status" value="1"/>
</dbReference>
<keyword evidence="2" id="KW-0547">Nucleotide-binding</keyword>
<dbReference type="Proteomes" id="UP000663671">
    <property type="component" value="Chromosome 1"/>
</dbReference>
<feature type="compositionally biased region" description="Low complexity" evidence="7">
    <location>
        <begin position="429"/>
        <end position="438"/>
    </location>
</feature>
<dbReference type="GO" id="GO:0005737">
    <property type="term" value="C:cytoplasm"/>
    <property type="evidence" value="ECO:0007669"/>
    <property type="project" value="TreeGrafter"/>
</dbReference>
<evidence type="ECO:0000259" key="10">
    <source>
        <dbReference type="PROSITE" id="PS51194"/>
    </source>
</evidence>
<dbReference type="AlphaFoldDB" id="A0A8A1M9N8"/>
<sequence>MDPDGGRSKQSRTSTRSQQATVEGPESKRRSPVSPEDHLRQLRLCLAMRSPKSPYSLRDKALLSLPLPHIQAAASYLKRCHANSVSKSFKIVPKHQRLFRTMEPGDDHFLNFIYDDIEAEDIFLFRNTTSPNVLSMGDIQDEYPLSDEDIFDLGLQRVDSGDSDPRSITSSEPALAAIQRRLIEVEDIPIRPSPPGPWASAASDRLSQTSFQDQDQDLLELAARSMTNDDDDDAPQLGDSANLDVPITLPNSRQDAHTNEAGDAPSPDANGQLSSNRKRPRTATDATLSANHGFAGPKSRKTTLLPGDDGGPSAAPSDLPLSELFAFPDDFEEIEREQREAENWLKKKKEQERLDEEYARSLQQHWNEEFHASSSSTSMQNRSKKPLYAKSHSTLPVHGEGNSSKFNESYIEITSDSELEEVYPKAVYASSSRSASSRHNPRSNTSDMRGHWSKADVIDATSSSFSTLSQYKNGTLPRDQGIGYPTYSINSTASENPNILRAQLGATYSPIGTLGYQSSPFENDLRNPIPNGYSNGYLDGVVDLISKASSELETYGMNSSNFKSTIYEQITPKTTTEELKKLLENIRPDQDLDCKREGTPEALRFNLMEHQKLGLAWMKSMEECSNRGGILADDMGLGKTIQALALIVSRPSKDPEQKTTLIVAPVALIQQWKREIERMLKPNHQLRVFILHNERGAKYCNLKKYDVVLTTYGTLSSELKRLEFSREMLTENQLAHPYYDSADMFSLPLLGERSVWYRVIVDEAQCIRNKATRAAQACYRLKSTYRWCMTGTPMMNNVSELYSLIKFLRIGPYNVLEKFNSTFTNQLQRNDIPPNYPPMQQFQALLKAILLRRTKSSKIDGKMILHLPPRTTEKTYAVFSEDEKSLYEGLESKTQIRFNRYLDEGTIGRNYSNILVLLLRLRQACCHPHLIDDLGVETNAATAKIDLIENAKRFQPNVVARLRDSADLECPVCIDVAENAVIFFPCGHSTCAECFAIISDPARGLMQGNDGYVCIKCPQCRTLIDPKKITDHVSFTKVFCLDSTDADGEETPGPVLTGNEDSDDIGKGKGKAVERKSLPQLKKNASRSAEAKREYMRYLTDNWVTSAKIEKTMEILRDIQSRIPEGDDKPEKTIVFSQFTSLLDLLQVPIEREGWGYCRYDGSMQPSHRNEAVLRFSDSQNHTIMLISLKAGNSGLNLVAASQVIILDPFWNPYLEEQAIDRAHRIGQMRPVMVHRILVHKTVEDRILELQDRKRALIEGALD</sequence>
<dbReference type="Pfam" id="PF00271">
    <property type="entry name" value="Helicase_C"/>
    <property type="match status" value="1"/>
</dbReference>
<dbReference type="InterPro" id="IPR038718">
    <property type="entry name" value="SNF2-like_sf"/>
</dbReference>
<dbReference type="OrthoDB" id="423559at2759"/>
<dbReference type="GO" id="GO:0005524">
    <property type="term" value="F:ATP binding"/>
    <property type="evidence" value="ECO:0007669"/>
    <property type="project" value="UniProtKB-KW"/>
</dbReference>
<evidence type="ECO:0000256" key="5">
    <source>
        <dbReference type="ARBA" id="ARBA00022840"/>
    </source>
</evidence>
<dbReference type="PANTHER" id="PTHR45626">
    <property type="entry name" value="TRANSCRIPTION TERMINATION FACTOR 2-RELATED"/>
    <property type="match status" value="1"/>
</dbReference>
<dbReference type="InterPro" id="IPR001650">
    <property type="entry name" value="Helicase_C-like"/>
</dbReference>
<evidence type="ECO:0000259" key="9">
    <source>
        <dbReference type="PROSITE" id="PS51192"/>
    </source>
</evidence>
<dbReference type="InterPro" id="IPR014001">
    <property type="entry name" value="Helicase_ATP-bd"/>
</dbReference>
<evidence type="ECO:0000313" key="11">
    <source>
        <dbReference type="EMBL" id="QSS63268.1"/>
    </source>
</evidence>
<dbReference type="SUPFAM" id="SSF57850">
    <property type="entry name" value="RING/U-box"/>
    <property type="match status" value="1"/>
</dbReference>
<dbReference type="Pfam" id="PF13923">
    <property type="entry name" value="zf-C3HC4_2"/>
    <property type="match status" value="1"/>
</dbReference>
<dbReference type="PROSITE" id="PS50089">
    <property type="entry name" value="ZF_RING_2"/>
    <property type="match status" value="1"/>
</dbReference>
<dbReference type="InterPro" id="IPR049730">
    <property type="entry name" value="SNF2/RAD54-like_C"/>
</dbReference>
<dbReference type="Gene3D" id="3.30.40.10">
    <property type="entry name" value="Zinc/RING finger domain, C3HC4 (zinc finger)"/>
    <property type="match status" value="1"/>
</dbReference>
<keyword evidence="5" id="KW-0067">ATP-binding</keyword>
<protein>
    <submittedName>
        <fullName evidence="11">RING-13 finger domain-containing protein</fullName>
    </submittedName>
</protein>
<comment type="similarity">
    <text evidence="1">Belongs to the SNF2/RAD54 helicase family.</text>
</comment>
<dbReference type="InterPro" id="IPR001841">
    <property type="entry name" value="Znf_RING"/>
</dbReference>
<dbReference type="EMBL" id="CP069114">
    <property type="protein sequence ID" value="QSS63268.1"/>
    <property type="molecule type" value="Genomic_DNA"/>
</dbReference>
<dbReference type="GO" id="GO:0004386">
    <property type="term" value="F:helicase activity"/>
    <property type="evidence" value="ECO:0007669"/>
    <property type="project" value="UniProtKB-KW"/>
</dbReference>
<evidence type="ECO:0000259" key="8">
    <source>
        <dbReference type="PROSITE" id="PS50089"/>
    </source>
</evidence>
<dbReference type="SUPFAM" id="SSF52540">
    <property type="entry name" value="P-loop containing nucleoside triphosphate hydrolases"/>
    <property type="match status" value="2"/>
</dbReference>
<feature type="domain" description="Helicase C-terminal" evidence="10">
    <location>
        <begin position="1118"/>
        <end position="1263"/>
    </location>
</feature>
<feature type="domain" description="RING-type" evidence="8">
    <location>
        <begin position="970"/>
        <end position="1021"/>
    </location>
</feature>
<dbReference type="GO" id="GO:0008094">
    <property type="term" value="F:ATP-dependent activity, acting on DNA"/>
    <property type="evidence" value="ECO:0007669"/>
    <property type="project" value="TreeGrafter"/>
</dbReference>
<feature type="region of interest" description="Disordered" evidence="7">
    <location>
        <begin position="1047"/>
        <end position="1071"/>
    </location>
</feature>
<keyword evidence="6" id="KW-0862">Zinc</keyword>
<dbReference type="CDD" id="cd18793">
    <property type="entry name" value="SF2_C_SNF"/>
    <property type="match status" value="1"/>
</dbReference>
<dbReference type="Gene3D" id="3.40.50.300">
    <property type="entry name" value="P-loop containing nucleotide triphosphate hydrolases"/>
    <property type="match status" value="1"/>
</dbReference>
<dbReference type="InterPro" id="IPR027417">
    <property type="entry name" value="P-loop_NTPase"/>
</dbReference>
<keyword evidence="3" id="KW-0378">Hydrolase</keyword>
<feature type="region of interest" description="Disordered" evidence="7">
    <location>
        <begin position="1"/>
        <end position="37"/>
    </location>
</feature>
<feature type="compositionally biased region" description="Basic and acidic residues" evidence="7">
    <location>
        <begin position="25"/>
        <end position="37"/>
    </location>
</feature>
<dbReference type="VEuPathDB" id="FungiDB:I7I51_00325"/>
<dbReference type="CDD" id="cd16449">
    <property type="entry name" value="RING-HC"/>
    <property type="match status" value="1"/>
</dbReference>
<dbReference type="GO" id="GO:0016787">
    <property type="term" value="F:hydrolase activity"/>
    <property type="evidence" value="ECO:0007669"/>
    <property type="project" value="UniProtKB-KW"/>
</dbReference>
<evidence type="ECO:0000256" key="4">
    <source>
        <dbReference type="ARBA" id="ARBA00022806"/>
    </source>
</evidence>
<keyword evidence="4" id="KW-0347">Helicase</keyword>
<keyword evidence="6" id="KW-0863">Zinc-finger</keyword>
<gene>
    <name evidence="11" type="ORF">I7I51_00325</name>
</gene>
<organism evidence="11 12">
    <name type="scientific">Ajellomyces capsulatus</name>
    <name type="common">Darling's disease fungus</name>
    <name type="synonym">Histoplasma capsulatum</name>
    <dbReference type="NCBI Taxonomy" id="5037"/>
    <lineage>
        <taxon>Eukaryota</taxon>
        <taxon>Fungi</taxon>
        <taxon>Dikarya</taxon>
        <taxon>Ascomycota</taxon>
        <taxon>Pezizomycotina</taxon>
        <taxon>Eurotiomycetes</taxon>
        <taxon>Eurotiomycetidae</taxon>
        <taxon>Onygenales</taxon>
        <taxon>Ajellomycetaceae</taxon>
        <taxon>Histoplasma</taxon>
    </lineage>
</organism>
<dbReference type="PROSITE" id="PS51192">
    <property type="entry name" value="HELICASE_ATP_BIND_1"/>
    <property type="match status" value="1"/>
</dbReference>
<dbReference type="SMART" id="SM00184">
    <property type="entry name" value="RING"/>
    <property type="match status" value="1"/>
</dbReference>
<feature type="region of interest" description="Disordered" evidence="7">
    <location>
        <begin position="186"/>
        <end position="211"/>
    </location>
</feature>
<feature type="region of interest" description="Disordered" evidence="7">
    <location>
        <begin position="428"/>
        <end position="451"/>
    </location>
</feature>
<dbReference type="Gene3D" id="3.40.50.10810">
    <property type="entry name" value="Tandem AAA-ATPase domain"/>
    <property type="match status" value="1"/>
</dbReference>
<dbReference type="CDD" id="cd18008">
    <property type="entry name" value="DEXDc_SHPRH-like"/>
    <property type="match status" value="1"/>
</dbReference>
<dbReference type="PROSITE" id="PS51194">
    <property type="entry name" value="HELICASE_CTER"/>
    <property type="match status" value="1"/>
</dbReference>
<accession>A0A8A1M9N8</accession>